<feature type="transmembrane region" description="Helical" evidence="1">
    <location>
        <begin position="15"/>
        <end position="35"/>
    </location>
</feature>
<dbReference type="STRING" id="405671.SAMN05421827_1275"/>
<reference evidence="4" key="1">
    <citation type="submission" date="2016-10" db="EMBL/GenBank/DDBJ databases">
        <authorList>
            <person name="Varghese N."/>
            <person name="Submissions S."/>
        </authorList>
    </citation>
    <scope>NUCLEOTIDE SEQUENCE [LARGE SCALE GENOMIC DNA]</scope>
    <source>
        <strain evidence="4">DSM 17933</strain>
    </source>
</reference>
<keyword evidence="1" id="KW-0472">Membrane</keyword>
<evidence type="ECO:0000256" key="1">
    <source>
        <dbReference type="SAM" id="Phobius"/>
    </source>
</evidence>
<sequence length="327" mass="36253">MSETNTKQVNSNSQGYVILYILLAVLLLTGLIFLFKSSLFEKRTVDARILKDEIYLNEDLVFTDNTPKASKWLWEFGNGEKATTKTGTYHYTKPDTYIVRLTVDGELRQEFPVTVRDTVHTPVVDSVLTISGPTAGLVNEEIRLEGDGAGKDFEWSFGETGRVDVKGKTALYTYRTPGKYVVRLRSDKAAKPAFLNILITDPNAEIVEDLVAPGDGERKTIDDIRARLQAIANGADFNSNYYYLINKYMCNNEKVTVNVEMNGKKKQTDIYSYCMGLTFGGEIAVDEAQLTIKPNSTCASLLNIKQHSGTAQPAATATTDAPQAKTK</sequence>
<dbReference type="OrthoDB" id="1491323at2"/>
<dbReference type="CDD" id="cd00146">
    <property type="entry name" value="PKD"/>
    <property type="match status" value="2"/>
</dbReference>
<name>A0A1G8CVY0_9SPHI</name>
<dbReference type="SUPFAM" id="SSF49299">
    <property type="entry name" value="PKD domain"/>
    <property type="match status" value="2"/>
</dbReference>
<dbReference type="EMBL" id="FNCH01000027">
    <property type="protein sequence ID" value="SDH49697.1"/>
    <property type="molecule type" value="Genomic_DNA"/>
</dbReference>
<keyword evidence="1" id="KW-1133">Transmembrane helix</keyword>
<feature type="domain" description="PKD" evidence="2">
    <location>
        <begin position="153"/>
        <end position="184"/>
    </location>
</feature>
<evidence type="ECO:0000259" key="2">
    <source>
        <dbReference type="PROSITE" id="PS50093"/>
    </source>
</evidence>
<dbReference type="InterPro" id="IPR000601">
    <property type="entry name" value="PKD_dom"/>
</dbReference>
<protein>
    <submittedName>
        <fullName evidence="3">PKD domain-containing protein</fullName>
    </submittedName>
</protein>
<keyword evidence="1" id="KW-0812">Transmembrane</keyword>
<keyword evidence="4" id="KW-1185">Reference proteome</keyword>
<dbReference type="Pfam" id="PF18911">
    <property type="entry name" value="PKD_4"/>
    <property type="match status" value="1"/>
</dbReference>
<proteinExistence type="predicted"/>
<gene>
    <name evidence="3" type="ORF">SAMN05421827_1275</name>
</gene>
<dbReference type="InterPro" id="IPR022409">
    <property type="entry name" value="PKD/Chitinase_dom"/>
</dbReference>
<dbReference type="InterPro" id="IPR035986">
    <property type="entry name" value="PKD_dom_sf"/>
</dbReference>
<dbReference type="RefSeq" id="WP_090503928.1">
    <property type="nucleotide sequence ID" value="NZ_FNCH01000027.1"/>
</dbReference>
<dbReference type="SMART" id="SM00089">
    <property type="entry name" value="PKD"/>
    <property type="match status" value="2"/>
</dbReference>
<dbReference type="PROSITE" id="PS50093">
    <property type="entry name" value="PKD"/>
    <property type="match status" value="2"/>
</dbReference>
<evidence type="ECO:0000313" key="4">
    <source>
        <dbReference type="Proteomes" id="UP000199643"/>
    </source>
</evidence>
<organism evidence="3 4">
    <name type="scientific">Pedobacter terrae</name>
    <dbReference type="NCBI Taxonomy" id="405671"/>
    <lineage>
        <taxon>Bacteria</taxon>
        <taxon>Pseudomonadati</taxon>
        <taxon>Bacteroidota</taxon>
        <taxon>Sphingobacteriia</taxon>
        <taxon>Sphingobacteriales</taxon>
        <taxon>Sphingobacteriaceae</taxon>
        <taxon>Pedobacter</taxon>
    </lineage>
</organism>
<dbReference type="Gene3D" id="2.60.40.10">
    <property type="entry name" value="Immunoglobulins"/>
    <property type="match status" value="1"/>
</dbReference>
<dbReference type="InterPro" id="IPR013783">
    <property type="entry name" value="Ig-like_fold"/>
</dbReference>
<feature type="domain" description="PKD" evidence="2">
    <location>
        <begin position="66"/>
        <end position="103"/>
    </location>
</feature>
<evidence type="ECO:0000313" key="3">
    <source>
        <dbReference type="EMBL" id="SDH49697.1"/>
    </source>
</evidence>
<accession>A0A1G8CVY0</accession>
<dbReference type="AlphaFoldDB" id="A0A1G8CVY0"/>
<dbReference type="Proteomes" id="UP000199643">
    <property type="component" value="Unassembled WGS sequence"/>
</dbReference>